<keyword evidence="2" id="KW-1185">Reference proteome</keyword>
<sequence length="75" mass="8868">MLLEEANSSNSMYVDSLLKFEKLGKNIHEAQQHDLRLGKMVARHMMVIQHMLMGRQMLWRVRWEVKEENGQGISE</sequence>
<evidence type="ECO:0000313" key="2">
    <source>
        <dbReference type="Proteomes" id="UP001359559"/>
    </source>
</evidence>
<dbReference type="EMBL" id="JAYKXN010000003">
    <property type="protein sequence ID" value="KAK7301344.1"/>
    <property type="molecule type" value="Genomic_DNA"/>
</dbReference>
<reference evidence="1 2" key="1">
    <citation type="submission" date="2024-01" db="EMBL/GenBank/DDBJ databases">
        <title>The genomes of 5 underutilized Papilionoideae crops provide insights into root nodulation and disease resistance.</title>
        <authorList>
            <person name="Yuan L."/>
        </authorList>
    </citation>
    <scope>NUCLEOTIDE SEQUENCE [LARGE SCALE GENOMIC DNA]</scope>
    <source>
        <strain evidence="1">LY-2023</strain>
        <tissue evidence="1">Leaf</tissue>
    </source>
</reference>
<dbReference type="AlphaFoldDB" id="A0AAN9JPX6"/>
<evidence type="ECO:0000313" key="1">
    <source>
        <dbReference type="EMBL" id="KAK7301344.1"/>
    </source>
</evidence>
<accession>A0AAN9JPX6</accession>
<name>A0AAN9JPX6_CLITE</name>
<proteinExistence type="predicted"/>
<gene>
    <name evidence="1" type="ORF">RJT34_12207</name>
</gene>
<protein>
    <submittedName>
        <fullName evidence="1">Uncharacterized protein</fullName>
    </submittedName>
</protein>
<comment type="caution">
    <text evidence="1">The sequence shown here is derived from an EMBL/GenBank/DDBJ whole genome shotgun (WGS) entry which is preliminary data.</text>
</comment>
<dbReference type="Proteomes" id="UP001359559">
    <property type="component" value="Unassembled WGS sequence"/>
</dbReference>
<organism evidence="1 2">
    <name type="scientific">Clitoria ternatea</name>
    <name type="common">Butterfly pea</name>
    <dbReference type="NCBI Taxonomy" id="43366"/>
    <lineage>
        <taxon>Eukaryota</taxon>
        <taxon>Viridiplantae</taxon>
        <taxon>Streptophyta</taxon>
        <taxon>Embryophyta</taxon>
        <taxon>Tracheophyta</taxon>
        <taxon>Spermatophyta</taxon>
        <taxon>Magnoliopsida</taxon>
        <taxon>eudicotyledons</taxon>
        <taxon>Gunneridae</taxon>
        <taxon>Pentapetalae</taxon>
        <taxon>rosids</taxon>
        <taxon>fabids</taxon>
        <taxon>Fabales</taxon>
        <taxon>Fabaceae</taxon>
        <taxon>Papilionoideae</taxon>
        <taxon>50 kb inversion clade</taxon>
        <taxon>NPAAA clade</taxon>
        <taxon>indigoferoid/millettioid clade</taxon>
        <taxon>Phaseoleae</taxon>
        <taxon>Clitoria</taxon>
    </lineage>
</organism>